<dbReference type="InterPro" id="IPR045085">
    <property type="entry name" value="HLD_clamp_pol_III_gamma_tau"/>
</dbReference>
<feature type="compositionally biased region" description="Pro residues" evidence="12">
    <location>
        <begin position="596"/>
        <end position="611"/>
    </location>
</feature>
<dbReference type="Gene3D" id="1.20.272.10">
    <property type="match status" value="1"/>
</dbReference>
<feature type="compositionally biased region" description="Low complexity" evidence="12">
    <location>
        <begin position="388"/>
        <end position="402"/>
    </location>
</feature>
<dbReference type="Gene3D" id="1.10.8.60">
    <property type="match status" value="1"/>
</dbReference>
<keyword evidence="4 11" id="KW-0235">DNA replication</keyword>
<dbReference type="NCBIfam" id="NF011513">
    <property type="entry name" value="PRK14952.1"/>
    <property type="match status" value="1"/>
</dbReference>
<dbReference type="CDD" id="cd00009">
    <property type="entry name" value="AAA"/>
    <property type="match status" value="1"/>
</dbReference>
<evidence type="ECO:0000313" key="15">
    <source>
        <dbReference type="Proteomes" id="UP000674084"/>
    </source>
</evidence>
<dbReference type="InterPro" id="IPR050238">
    <property type="entry name" value="DNA_Rep/Repair_Clamp_Loader"/>
</dbReference>
<keyword evidence="15" id="KW-1185">Reference proteome</keyword>
<evidence type="ECO:0000256" key="2">
    <source>
        <dbReference type="ARBA" id="ARBA00022679"/>
    </source>
</evidence>
<comment type="function">
    <text evidence="11">DNA polymerase III is a complex, multichain enzyme responsible for most of the replicative synthesis in bacteria. This DNA polymerase also exhibits 3' to 5' exonuclease activity.</text>
</comment>
<evidence type="ECO:0000256" key="5">
    <source>
        <dbReference type="ARBA" id="ARBA00022723"/>
    </source>
</evidence>
<dbReference type="EC" id="2.7.7.7" evidence="11"/>
<feature type="domain" description="AAA+ ATPase" evidence="13">
    <location>
        <begin position="36"/>
        <end position="180"/>
    </location>
</feature>
<comment type="caution">
    <text evidence="14">The sequence shown here is derived from an EMBL/GenBank/DDBJ whole genome shotgun (WGS) entry which is preliminary data.</text>
</comment>
<comment type="similarity">
    <text evidence="1 11">Belongs to the DnaX/STICHEL family.</text>
</comment>
<evidence type="ECO:0000256" key="11">
    <source>
        <dbReference type="RuleBase" id="RU364063"/>
    </source>
</evidence>
<feature type="region of interest" description="Disordered" evidence="12">
    <location>
        <begin position="388"/>
        <end position="508"/>
    </location>
</feature>
<evidence type="ECO:0000256" key="3">
    <source>
        <dbReference type="ARBA" id="ARBA00022695"/>
    </source>
</evidence>
<comment type="subunit">
    <text evidence="11">DNA polymerase III contains a core (composed of alpha, epsilon and theta chains) that associates with a tau subunit. This core dimerizes to form the POLIII' complex. PolIII' associates with the gamma complex (composed of gamma, delta, delta', psi and chi chains) and with the beta chain to form the complete DNA polymerase III complex.</text>
</comment>
<evidence type="ECO:0000256" key="4">
    <source>
        <dbReference type="ARBA" id="ARBA00022705"/>
    </source>
</evidence>
<dbReference type="NCBIfam" id="TIGR02397">
    <property type="entry name" value="dnaX_nterm"/>
    <property type="match status" value="1"/>
</dbReference>
<dbReference type="InterPro" id="IPR027417">
    <property type="entry name" value="P-loop_NTPase"/>
</dbReference>
<evidence type="ECO:0000256" key="6">
    <source>
        <dbReference type="ARBA" id="ARBA00022741"/>
    </source>
</evidence>
<keyword evidence="7" id="KW-0862">Zinc</keyword>
<proteinExistence type="inferred from homology"/>
<organism evidence="14 15">
    <name type="scientific">Saccharopolyspora endophytica</name>
    <dbReference type="NCBI Taxonomy" id="543886"/>
    <lineage>
        <taxon>Bacteria</taxon>
        <taxon>Bacillati</taxon>
        <taxon>Actinomycetota</taxon>
        <taxon>Actinomycetes</taxon>
        <taxon>Pseudonocardiales</taxon>
        <taxon>Pseudonocardiaceae</taxon>
        <taxon>Saccharopolyspora</taxon>
    </lineage>
</organism>
<comment type="catalytic activity">
    <reaction evidence="10 11">
        <text>DNA(n) + a 2'-deoxyribonucleoside 5'-triphosphate = DNA(n+1) + diphosphate</text>
        <dbReference type="Rhea" id="RHEA:22508"/>
        <dbReference type="Rhea" id="RHEA-COMP:17339"/>
        <dbReference type="Rhea" id="RHEA-COMP:17340"/>
        <dbReference type="ChEBI" id="CHEBI:33019"/>
        <dbReference type="ChEBI" id="CHEBI:61560"/>
        <dbReference type="ChEBI" id="CHEBI:173112"/>
        <dbReference type="EC" id="2.7.7.7"/>
    </reaction>
</comment>
<dbReference type="GO" id="GO:0003887">
    <property type="term" value="F:DNA-directed DNA polymerase activity"/>
    <property type="evidence" value="ECO:0007669"/>
    <property type="project" value="UniProtKB-EC"/>
</dbReference>
<keyword evidence="9 11" id="KW-0239">DNA-directed DNA polymerase</keyword>
<dbReference type="InterPro" id="IPR008921">
    <property type="entry name" value="DNA_pol3_clamp-load_cplx_C"/>
</dbReference>
<keyword evidence="2 11" id="KW-0808">Transferase</keyword>
<dbReference type="NCBIfam" id="NF005846">
    <property type="entry name" value="PRK07764.1-6"/>
    <property type="match status" value="1"/>
</dbReference>
<dbReference type="RefSeq" id="WP_210973500.1">
    <property type="nucleotide sequence ID" value="NZ_JAGPXE010000020.1"/>
</dbReference>
<feature type="compositionally biased region" description="Low complexity" evidence="12">
    <location>
        <begin position="423"/>
        <end position="444"/>
    </location>
</feature>
<dbReference type="InterPro" id="IPR022754">
    <property type="entry name" value="DNA_pol_III_gamma-3"/>
</dbReference>
<evidence type="ECO:0000259" key="13">
    <source>
        <dbReference type="SMART" id="SM00382"/>
    </source>
</evidence>
<evidence type="ECO:0000256" key="1">
    <source>
        <dbReference type="ARBA" id="ARBA00006360"/>
    </source>
</evidence>
<feature type="compositionally biased region" description="Pro residues" evidence="12">
    <location>
        <begin position="473"/>
        <end position="487"/>
    </location>
</feature>
<dbReference type="SUPFAM" id="SSF48019">
    <property type="entry name" value="post-AAA+ oligomerization domain-like"/>
    <property type="match status" value="1"/>
</dbReference>
<dbReference type="Pfam" id="PF12169">
    <property type="entry name" value="DNA_pol3_gamma3"/>
    <property type="match status" value="1"/>
</dbReference>
<feature type="compositionally biased region" description="Pro residues" evidence="12">
    <location>
        <begin position="682"/>
        <end position="696"/>
    </location>
</feature>
<dbReference type="InterPro" id="IPR012763">
    <property type="entry name" value="DNA_pol_III_sug/sutau_N"/>
</dbReference>
<dbReference type="SMART" id="SM00382">
    <property type="entry name" value="AAA"/>
    <property type="match status" value="1"/>
</dbReference>
<protein>
    <recommendedName>
        <fullName evidence="11">DNA polymerase III subunit gamma/tau</fullName>
        <ecNumber evidence="11">2.7.7.7</ecNumber>
    </recommendedName>
</protein>
<evidence type="ECO:0000256" key="8">
    <source>
        <dbReference type="ARBA" id="ARBA00022840"/>
    </source>
</evidence>
<feature type="region of interest" description="Disordered" evidence="12">
    <location>
        <begin position="594"/>
        <end position="727"/>
    </location>
</feature>
<evidence type="ECO:0000256" key="10">
    <source>
        <dbReference type="ARBA" id="ARBA00049244"/>
    </source>
</evidence>
<feature type="compositionally biased region" description="Basic and acidic residues" evidence="12">
    <location>
        <begin position="406"/>
        <end position="422"/>
    </location>
</feature>
<dbReference type="Gene3D" id="3.40.50.300">
    <property type="entry name" value="P-loop containing nucleotide triphosphate hydrolases"/>
    <property type="match status" value="1"/>
</dbReference>
<dbReference type="Pfam" id="PF13177">
    <property type="entry name" value="DNA_pol3_delta2"/>
    <property type="match status" value="1"/>
</dbReference>
<dbReference type="PANTHER" id="PTHR11669:SF0">
    <property type="entry name" value="PROTEIN STICHEL-LIKE 2"/>
    <property type="match status" value="1"/>
</dbReference>
<dbReference type="Pfam" id="PF22608">
    <property type="entry name" value="DNAX_ATPase_lid"/>
    <property type="match status" value="1"/>
</dbReference>
<keyword evidence="6 11" id="KW-0547">Nucleotide-binding</keyword>
<accession>A0ABS5DQC3</accession>
<dbReference type="Proteomes" id="UP000674084">
    <property type="component" value="Unassembled WGS sequence"/>
</dbReference>
<keyword evidence="5" id="KW-0479">Metal-binding</keyword>
<dbReference type="EMBL" id="JAGPXE010000020">
    <property type="protein sequence ID" value="MBQ0928483.1"/>
    <property type="molecule type" value="Genomic_DNA"/>
</dbReference>
<name>A0ABS5DQC3_9PSEU</name>
<dbReference type="CDD" id="cd18137">
    <property type="entry name" value="HLD_clamp_pol_III_gamma_tau"/>
    <property type="match status" value="1"/>
</dbReference>
<keyword evidence="3 11" id="KW-0548">Nucleotidyltransferase</keyword>
<gene>
    <name evidence="11" type="primary">dnaX</name>
    <name evidence="14" type="ORF">KBO27_31455</name>
</gene>
<evidence type="ECO:0000256" key="7">
    <source>
        <dbReference type="ARBA" id="ARBA00022833"/>
    </source>
</evidence>
<feature type="compositionally biased region" description="Low complexity" evidence="12">
    <location>
        <begin position="488"/>
        <end position="507"/>
    </location>
</feature>
<dbReference type="PANTHER" id="PTHR11669">
    <property type="entry name" value="REPLICATION FACTOR C / DNA POLYMERASE III GAMMA-TAU SUBUNIT"/>
    <property type="match status" value="1"/>
</dbReference>
<sequence length="742" mass="78710">MALALYRKYRPSTFAEVAGQEHVTEPLRTALSAGRINHAYLFSGPRGCGKTSSARILARSLNCAQGPTADPCGECDSCVSLAPEGGGSVDVVELDAASHGGVDDTRELRDRAFFAPAQSRYRIFIIDEAHMVTTQGFNALLKIVEEPPEHLIFVFATTEPDKVLTTIRSRTHHYPFRLMPPGVMRELVERICADEGVKVEPAVFPLVIRAGGGSARDTLSVLDQLLAGAGDEGVTYERAVALLGVTDVALIDDMVDALAAGDAASVYGTVERLVEAGHDPRRFGSDLLDRLRDLVLLSSVPDAGERGLVETTGDELTRMQQQSEQLGAATLSRFAEIVHTGLSEMRGATAPRLLLELLCARMLLPAVSDSETALLQRLERVERRMTIAPGEAPAAEPGAAPPVSSDGDRPKRVFQRPHERAAAETAQEAPAPKPAETPAAQEKPAPAPAPEPAPQRPAAQAETPAAASQPQRPAEPPRPPEPAPEPARPAASAPAAPAASQPAASAPNGFDAAAVRRVWTDVLQGVAKRNRPTQALLLNATVQDLNDGVLVLSMPTSGLVKQLAQQRRLDFVRESLREVVGGEWDIQCVEAGAAPPARPAAPKQPPQPPQRPSQQQAAAPPQQPAEQRPPEPKPSQGNGQGPNGAAQQRNPGGARGGSVPRPPEPDDIPPPPEPPDEEPPPDDIPPPPEPQRPAAPEPEDEDPESMLAESSPMEAGTRVGRDPDSAAVELFERELGARRIEG</sequence>
<dbReference type="SUPFAM" id="SSF52540">
    <property type="entry name" value="P-loop containing nucleoside triphosphate hydrolases"/>
    <property type="match status" value="1"/>
</dbReference>
<feature type="compositionally biased region" description="Low complexity" evidence="12">
    <location>
        <begin position="456"/>
        <end position="472"/>
    </location>
</feature>
<reference evidence="14 15" key="1">
    <citation type="submission" date="2021-04" db="EMBL/GenBank/DDBJ databases">
        <title>Whole-genome sequencing of Saccharopolyspora endophytica KCTC 19397.</title>
        <authorList>
            <person name="Ay H."/>
            <person name="Saygin H."/>
            <person name="Sahin N."/>
        </authorList>
    </citation>
    <scope>NUCLEOTIDE SEQUENCE [LARGE SCALE GENOMIC DNA]</scope>
    <source>
        <strain evidence="14 15">KCTC 19397</strain>
    </source>
</reference>
<keyword evidence="8 11" id="KW-0067">ATP-binding</keyword>
<evidence type="ECO:0000256" key="9">
    <source>
        <dbReference type="ARBA" id="ARBA00022932"/>
    </source>
</evidence>
<feature type="compositionally biased region" description="Pro residues" evidence="12">
    <location>
        <begin position="445"/>
        <end position="455"/>
    </location>
</feature>
<evidence type="ECO:0000256" key="12">
    <source>
        <dbReference type="SAM" id="MobiDB-lite"/>
    </source>
</evidence>
<feature type="compositionally biased region" description="Low complexity" evidence="12">
    <location>
        <begin position="612"/>
        <end position="626"/>
    </location>
</feature>
<dbReference type="InterPro" id="IPR003593">
    <property type="entry name" value="AAA+_ATPase"/>
</dbReference>
<evidence type="ECO:0000313" key="14">
    <source>
        <dbReference type="EMBL" id="MBQ0928483.1"/>
    </source>
</evidence>